<dbReference type="AlphaFoldDB" id="Q1Q7P6"/>
<dbReference type="Proteomes" id="UP000501926">
    <property type="component" value="Chromosome"/>
</dbReference>
<accession>Q1Q7P6</accession>
<dbReference type="EMBL" id="CP049055">
    <property type="protein sequence ID" value="QII13400.1"/>
    <property type="molecule type" value="Genomic_DNA"/>
</dbReference>
<evidence type="ECO:0000313" key="2">
    <source>
        <dbReference type="EMBL" id="QII13400.1"/>
    </source>
</evidence>
<evidence type="ECO:0008006" key="4">
    <source>
        <dbReference type="Google" id="ProtNLM"/>
    </source>
</evidence>
<dbReference type="RefSeq" id="WP_164995378.1">
    <property type="nucleotide sequence ID" value="NZ_CP049055.1"/>
</dbReference>
<protein>
    <recommendedName>
        <fullName evidence="4">HEPN domain-containing protein</fullName>
    </recommendedName>
</protein>
<organism evidence="1">
    <name type="scientific">Kuenenia stuttgartiensis</name>
    <dbReference type="NCBI Taxonomy" id="174633"/>
    <lineage>
        <taxon>Bacteria</taxon>
        <taxon>Pseudomonadati</taxon>
        <taxon>Planctomycetota</taxon>
        <taxon>Candidatus Brocadiia</taxon>
        <taxon>Candidatus Brocadiales</taxon>
        <taxon>Candidatus Brocadiaceae</taxon>
        <taxon>Candidatus Kuenenia</taxon>
    </lineage>
</organism>
<proteinExistence type="predicted"/>
<evidence type="ECO:0000313" key="1">
    <source>
        <dbReference type="EMBL" id="CAJ70849.1"/>
    </source>
</evidence>
<name>Q1Q7P6_KUEST</name>
<evidence type="ECO:0000313" key="3">
    <source>
        <dbReference type="Proteomes" id="UP000501926"/>
    </source>
</evidence>
<reference evidence="2 3" key="3">
    <citation type="submission" date="2020-02" db="EMBL/GenBank/DDBJ databases">
        <title>Newly sequenced genome of strain CSTR1 showed variability in Candidatus Kuenenia stuttgartiensis genomes.</title>
        <authorList>
            <person name="Ding C."/>
            <person name="Adrian L."/>
        </authorList>
    </citation>
    <scope>NUCLEOTIDE SEQUENCE [LARGE SCALE GENOMIC DNA]</scope>
    <source>
        <strain evidence="2 3">CSTR1</strain>
    </source>
</reference>
<reference evidence="1" key="2">
    <citation type="submission" date="2006-01" db="EMBL/GenBank/DDBJ databases">
        <authorList>
            <person name="Genoscope"/>
        </authorList>
    </citation>
    <scope>NUCLEOTIDE SEQUENCE</scope>
</reference>
<sequence>MRAEKNGDNYLYNDVVYGCNQAFEGSLKEAYGIITGDDPNKIMPHQIEKYFEQNSVLRECVLTLFTNHRMAWRNKSTHDYKLYFSEHEAFLAIVNISEFIKILLDQMIEKRAYDKETTVIASGQFERTHDYRNSNLLDSTIELLKGFFRS</sequence>
<reference evidence="1" key="1">
    <citation type="journal article" date="2006" name="Nature">
        <title>Deciphering the evolution and metabolism of an anammox bacterium from a community genome.</title>
        <authorList>
            <person name="Strous M."/>
            <person name="Pelletier E."/>
            <person name="Mangenot S."/>
            <person name="Rattei T."/>
            <person name="Lehner A."/>
            <person name="Taylor M.W."/>
            <person name="Horn M."/>
            <person name="Daims H."/>
            <person name="Bartol-Mavel D."/>
            <person name="Wincker P."/>
            <person name="Barbe V."/>
            <person name="Fonknechten N."/>
            <person name="Vallenet D."/>
            <person name="Segurens B."/>
            <person name="Schenowitz-Truong C."/>
            <person name="Medigue C."/>
            <person name="Collingro A."/>
            <person name="Snel B."/>
            <person name="Dutilh B.E."/>
            <person name="OpDenCamp H.J.M."/>
            <person name="vanDerDrift C."/>
            <person name="Cirpus I."/>
            <person name="vanDePas-Schoonen K.T."/>
            <person name="Harhangi H.R."/>
            <person name="vanNiftrik L."/>
            <person name="Schmid M."/>
            <person name="Keltjens J."/>
            <person name="vanDeVossenberg J."/>
            <person name="Kartal B."/>
            <person name="Meier H."/>
            <person name="Frishman D."/>
            <person name="Huynen M.A."/>
            <person name="Mewes H."/>
            <person name="Weissenbach J."/>
            <person name="Jetten M.S.M."/>
            <person name="Wagner M."/>
            <person name="LePaslier D."/>
        </authorList>
    </citation>
    <scope>NUCLEOTIDE SEQUENCE</scope>
</reference>
<gene>
    <name evidence="2" type="ORF">KsCSTR_40210</name>
    <name evidence="1" type="ORF">kusta0104</name>
</gene>
<dbReference type="EMBL" id="CT030148">
    <property type="protein sequence ID" value="CAJ70849.1"/>
    <property type="molecule type" value="Genomic_DNA"/>
</dbReference>